<dbReference type="Proteomes" id="UP001206925">
    <property type="component" value="Unassembled WGS sequence"/>
</dbReference>
<protein>
    <recommendedName>
        <fullName evidence="5">Thaumatin-like protein</fullName>
    </recommendedName>
</protein>
<feature type="chain" id="PRO_5041912254" description="Thaumatin-like protein" evidence="2">
    <location>
        <begin position="22"/>
        <end position="183"/>
    </location>
</feature>
<feature type="signal peptide" evidence="2">
    <location>
        <begin position="1"/>
        <end position="21"/>
    </location>
</feature>
<sequence length="183" mass="19799">MTNSTLSIFLLFALLLHSTKAAMFNIRNNCRYIVWAGAVPGGGRQLNPGQTWPLSVAAGTTRARIGPELVATLMVPDEAGVRLGFNVPMTFRANSGGCSRSISCTANINNQCPRELRAPGGCNNPCTVYKSNQYCCNSGSCGPTPYSRFFKQSCPDAYSYPQDDKTRLFTCPGGTNYEVVFCP</sequence>
<feature type="disulfide bond" evidence="1">
    <location>
        <begin position="126"/>
        <end position="135"/>
    </location>
</feature>
<dbReference type="Gene3D" id="2.60.110.10">
    <property type="entry name" value="Thaumatin"/>
    <property type="match status" value="2"/>
</dbReference>
<dbReference type="EMBL" id="JAMZMK010011457">
    <property type="protein sequence ID" value="KAI7727045.1"/>
    <property type="molecule type" value="Genomic_DNA"/>
</dbReference>
<name>A0AAD5G386_AMBAR</name>
<accession>A0AAD5G386</accession>
<evidence type="ECO:0000313" key="3">
    <source>
        <dbReference type="EMBL" id="KAI7727045.1"/>
    </source>
</evidence>
<evidence type="ECO:0000313" key="4">
    <source>
        <dbReference type="Proteomes" id="UP001206925"/>
    </source>
</evidence>
<keyword evidence="4" id="KW-1185">Reference proteome</keyword>
<feature type="disulfide bond" evidence="1">
    <location>
        <begin position="112"/>
        <end position="122"/>
    </location>
</feature>
<evidence type="ECO:0000256" key="1">
    <source>
        <dbReference type="PIRSR" id="PIRSR002703-1"/>
    </source>
</evidence>
<proteinExistence type="predicted"/>
<dbReference type="SMART" id="SM00205">
    <property type="entry name" value="THN"/>
    <property type="match status" value="1"/>
</dbReference>
<keyword evidence="2" id="KW-0732">Signal</keyword>
<dbReference type="AlphaFoldDB" id="A0AAD5G386"/>
<reference evidence="3" key="1">
    <citation type="submission" date="2022-06" db="EMBL/GenBank/DDBJ databases">
        <title>Uncovering the hologenomic basis of an extraordinary plant invasion.</title>
        <authorList>
            <person name="Bieker V.C."/>
            <person name="Martin M.D."/>
            <person name="Gilbert T."/>
            <person name="Hodgins K."/>
            <person name="Battlay P."/>
            <person name="Petersen B."/>
            <person name="Wilson J."/>
        </authorList>
    </citation>
    <scope>NUCLEOTIDE SEQUENCE</scope>
    <source>
        <strain evidence="3">AA19_3_7</strain>
        <tissue evidence="3">Leaf</tissue>
    </source>
</reference>
<gene>
    <name evidence="3" type="ORF">M8C21_007877</name>
</gene>
<dbReference type="PANTHER" id="PTHR31048">
    <property type="entry name" value="OS03G0233200 PROTEIN"/>
    <property type="match status" value="1"/>
</dbReference>
<evidence type="ECO:0000256" key="2">
    <source>
        <dbReference type="SAM" id="SignalP"/>
    </source>
</evidence>
<dbReference type="PRINTS" id="PR00347">
    <property type="entry name" value="THAUMATIN"/>
</dbReference>
<dbReference type="SUPFAM" id="SSF49870">
    <property type="entry name" value="Osmotin, thaumatin-like protein"/>
    <property type="match status" value="1"/>
</dbReference>
<dbReference type="InterPro" id="IPR037176">
    <property type="entry name" value="Osmotin/thaumatin-like_sf"/>
</dbReference>
<comment type="caution">
    <text evidence="3">The sequence shown here is derived from an EMBL/GenBank/DDBJ whole genome shotgun (WGS) entry which is preliminary data.</text>
</comment>
<feature type="disulfide bond" evidence="1">
    <location>
        <begin position="104"/>
        <end position="154"/>
    </location>
</feature>
<dbReference type="PIRSF" id="PIRSF002703">
    <property type="entry name" value="Thaumatin"/>
    <property type="match status" value="1"/>
</dbReference>
<organism evidence="3 4">
    <name type="scientific">Ambrosia artemisiifolia</name>
    <name type="common">Common ragweed</name>
    <dbReference type="NCBI Taxonomy" id="4212"/>
    <lineage>
        <taxon>Eukaryota</taxon>
        <taxon>Viridiplantae</taxon>
        <taxon>Streptophyta</taxon>
        <taxon>Embryophyta</taxon>
        <taxon>Tracheophyta</taxon>
        <taxon>Spermatophyta</taxon>
        <taxon>Magnoliopsida</taxon>
        <taxon>eudicotyledons</taxon>
        <taxon>Gunneridae</taxon>
        <taxon>Pentapetalae</taxon>
        <taxon>asterids</taxon>
        <taxon>campanulids</taxon>
        <taxon>Asterales</taxon>
        <taxon>Asteraceae</taxon>
        <taxon>Asteroideae</taxon>
        <taxon>Heliantheae alliance</taxon>
        <taxon>Heliantheae</taxon>
        <taxon>Ambrosia</taxon>
    </lineage>
</organism>
<evidence type="ECO:0008006" key="5">
    <source>
        <dbReference type="Google" id="ProtNLM"/>
    </source>
</evidence>
<dbReference type="PROSITE" id="PS51367">
    <property type="entry name" value="THAUMATIN_2"/>
    <property type="match status" value="2"/>
</dbReference>
<dbReference type="InterPro" id="IPR001938">
    <property type="entry name" value="Thaumatin"/>
</dbReference>
<keyword evidence="1" id="KW-1015">Disulfide bond</keyword>
<feature type="disulfide bond" evidence="1">
    <location>
        <begin position="136"/>
        <end position="141"/>
    </location>
</feature>
<dbReference type="Pfam" id="PF00314">
    <property type="entry name" value="Thaumatin"/>
    <property type="match status" value="1"/>
</dbReference>